<comment type="caution">
    <text evidence="2">The sequence shown here is derived from an EMBL/GenBank/DDBJ whole genome shotgun (WGS) entry which is preliminary data.</text>
</comment>
<feature type="transmembrane region" description="Helical" evidence="1">
    <location>
        <begin position="136"/>
        <end position="155"/>
    </location>
</feature>
<feature type="transmembrane region" description="Helical" evidence="1">
    <location>
        <begin position="83"/>
        <end position="102"/>
    </location>
</feature>
<proteinExistence type="predicted"/>
<reference evidence="2" key="1">
    <citation type="submission" date="2020-11" db="EMBL/GenBank/DDBJ databases">
        <title>Isolation and identification of active actinomycetes.</title>
        <authorList>
            <person name="Yu B."/>
        </authorList>
    </citation>
    <scope>NUCLEOTIDE SEQUENCE</scope>
    <source>
        <strain evidence="2">NEAU-YB345</strain>
    </source>
</reference>
<dbReference type="AlphaFoldDB" id="A0A931B4H9"/>
<evidence type="ECO:0000256" key="1">
    <source>
        <dbReference type="SAM" id="Phobius"/>
    </source>
</evidence>
<keyword evidence="1" id="KW-0812">Transmembrane</keyword>
<name>A0A931B4H9_9ACTN</name>
<dbReference type="Proteomes" id="UP000657385">
    <property type="component" value="Unassembled WGS sequence"/>
</dbReference>
<organism evidence="2 3">
    <name type="scientific">Streptacidiphilus fuscans</name>
    <dbReference type="NCBI Taxonomy" id="2789292"/>
    <lineage>
        <taxon>Bacteria</taxon>
        <taxon>Bacillati</taxon>
        <taxon>Actinomycetota</taxon>
        <taxon>Actinomycetes</taxon>
        <taxon>Kitasatosporales</taxon>
        <taxon>Streptomycetaceae</taxon>
        <taxon>Streptacidiphilus</taxon>
    </lineage>
</organism>
<accession>A0A931B4H9</accession>
<feature type="transmembrane region" description="Helical" evidence="1">
    <location>
        <begin position="59"/>
        <end position="77"/>
    </location>
</feature>
<gene>
    <name evidence="2" type="ORF">I2501_01690</name>
</gene>
<keyword evidence="1" id="KW-0472">Membrane</keyword>
<keyword evidence="3" id="KW-1185">Reference proteome</keyword>
<evidence type="ECO:0000313" key="3">
    <source>
        <dbReference type="Proteomes" id="UP000657385"/>
    </source>
</evidence>
<evidence type="ECO:0000313" key="2">
    <source>
        <dbReference type="EMBL" id="MBF9066750.1"/>
    </source>
</evidence>
<feature type="transmembrane region" description="Helical" evidence="1">
    <location>
        <begin position="6"/>
        <end position="29"/>
    </location>
</feature>
<protein>
    <submittedName>
        <fullName evidence="2">DUF1772 domain-containing protein</fullName>
    </submittedName>
</protein>
<dbReference type="RefSeq" id="WP_196191937.1">
    <property type="nucleotide sequence ID" value="NZ_JADPRT010000001.1"/>
</dbReference>
<keyword evidence="1" id="KW-1133">Transmembrane helix</keyword>
<sequence>MVTLTQILAVVGILANGIVYGTDFFCALVQRSALANVDDAMLTKVMGEVHRFGDKRMPAPGVVGLVTALACAVVAGVGGHTAAAVAAGVGTVALVAWLVVYAKVSAPVNKALTTAADEGTTLPNARALQATWDGVINLRVALQLIGVLGLCIALIKA</sequence>
<dbReference type="EMBL" id="JADPRT010000001">
    <property type="protein sequence ID" value="MBF9066750.1"/>
    <property type="molecule type" value="Genomic_DNA"/>
</dbReference>